<dbReference type="EC" id="2.7.13.3" evidence="3"/>
<dbReference type="InterPro" id="IPR050428">
    <property type="entry name" value="TCS_sensor_his_kinase"/>
</dbReference>
<dbReference type="SUPFAM" id="SSF55874">
    <property type="entry name" value="ATPase domain of HSP90 chaperone/DNA topoisomerase II/histidine kinase"/>
    <property type="match status" value="1"/>
</dbReference>
<dbReference type="Gene3D" id="3.30.565.10">
    <property type="entry name" value="Histidine kinase-like ATPase, C-terminal domain"/>
    <property type="match status" value="1"/>
</dbReference>
<evidence type="ECO:0000259" key="11">
    <source>
        <dbReference type="PROSITE" id="PS50109"/>
    </source>
</evidence>
<dbReference type="InterPro" id="IPR036097">
    <property type="entry name" value="HisK_dim/P_sf"/>
</dbReference>
<reference evidence="12 13" key="1">
    <citation type="submission" date="2011-07" db="EMBL/GenBank/DDBJ databases">
        <title>The complete genome of chromosome of Emticicia oligotrophica DSM 17448.</title>
        <authorList>
            <consortium name="US DOE Joint Genome Institute (JGI-PGF)"/>
            <person name="Lucas S."/>
            <person name="Han J."/>
            <person name="Lapidus A."/>
            <person name="Bruce D."/>
            <person name="Goodwin L."/>
            <person name="Pitluck S."/>
            <person name="Peters L."/>
            <person name="Kyrpides N."/>
            <person name="Mavromatis K."/>
            <person name="Ivanova N."/>
            <person name="Ovchinnikova G."/>
            <person name="Teshima H."/>
            <person name="Detter J.C."/>
            <person name="Tapia R."/>
            <person name="Han C."/>
            <person name="Land M."/>
            <person name="Hauser L."/>
            <person name="Markowitz V."/>
            <person name="Cheng J.-F."/>
            <person name="Hugenholtz P."/>
            <person name="Woyke T."/>
            <person name="Wu D."/>
            <person name="Tindall B."/>
            <person name="Pomrenke H."/>
            <person name="Brambilla E."/>
            <person name="Klenk H.-P."/>
            <person name="Eisen J.A."/>
        </authorList>
    </citation>
    <scope>NUCLEOTIDE SEQUENCE [LARGE SCALE GENOMIC DNA]</scope>
    <source>
        <strain evidence="12 13">DSM 17448</strain>
    </source>
</reference>
<feature type="transmembrane region" description="Helical" evidence="10">
    <location>
        <begin position="158"/>
        <end position="178"/>
    </location>
</feature>
<dbReference type="PRINTS" id="PR00344">
    <property type="entry name" value="BCTRLSENSOR"/>
</dbReference>
<protein>
    <recommendedName>
        <fullName evidence="3">histidine kinase</fullName>
        <ecNumber evidence="3">2.7.13.3</ecNumber>
    </recommendedName>
</protein>
<gene>
    <name evidence="12" type="ordered locus">Emtol_3825</name>
</gene>
<dbReference type="InterPro" id="IPR003661">
    <property type="entry name" value="HisK_dim/P_dom"/>
</dbReference>
<evidence type="ECO:0000256" key="7">
    <source>
        <dbReference type="ARBA" id="ARBA00022777"/>
    </source>
</evidence>
<keyword evidence="6 10" id="KW-0812">Transmembrane</keyword>
<comment type="catalytic activity">
    <reaction evidence="1">
        <text>ATP + protein L-histidine = ADP + protein N-phospho-L-histidine.</text>
        <dbReference type="EC" id="2.7.13.3"/>
    </reaction>
</comment>
<evidence type="ECO:0000256" key="8">
    <source>
        <dbReference type="ARBA" id="ARBA00022989"/>
    </source>
</evidence>
<dbReference type="SUPFAM" id="SSF47384">
    <property type="entry name" value="Homodimeric domain of signal transducing histidine kinase"/>
    <property type="match status" value="1"/>
</dbReference>
<dbReference type="GO" id="GO:0016301">
    <property type="term" value="F:kinase activity"/>
    <property type="evidence" value="ECO:0007669"/>
    <property type="project" value="UniProtKB-KW"/>
</dbReference>
<proteinExistence type="predicted"/>
<dbReference type="InterPro" id="IPR004358">
    <property type="entry name" value="Sig_transdc_His_kin-like_C"/>
</dbReference>
<evidence type="ECO:0000256" key="10">
    <source>
        <dbReference type="SAM" id="Phobius"/>
    </source>
</evidence>
<evidence type="ECO:0000256" key="2">
    <source>
        <dbReference type="ARBA" id="ARBA00004370"/>
    </source>
</evidence>
<feature type="transmembrane region" description="Helical" evidence="10">
    <location>
        <begin position="12"/>
        <end position="34"/>
    </location>
</feature>
<comment type="subcellular location">
    <subcellularLocation>
        <location evidence="2">Membrane</location>
    </subcellularLocation>
</comment>
<sequence length="454" mass="52417">MKLRHSITLQFIIVVMAILGTTMLSIYFFTNYFLEKNFSRRLNNRAETIVAWISESIEKEHELDFLEKLMANRKDQLTGEEIIVFQLDGKVIFESTKEPNTKIDKRILERVKKEKRIEFAEKDLEGVGIFQHSPTQSFLVVAMAKNFYASEFLTQMRWMMLGLLTISIIIVGVIGWFYSKKTLEPIDKIGIELKNVFPKNLSNRLSENEKFDEIITLSQTINHLLERVEEGVRLQKMFVGNVSHELQNPLTRISSQLEVSLLKERNLEEYQNVIHSALEDISDLVKLTQNLLRLSRITTENEELLAENIRLDDLLFESKIFVMKNYPNYKIDIRLEALPEEPEHLCIFGNSALLKIAFVNLIQNACKFSPDNQVIISLSANENYKIIHFKDNGIGIAPDDIKYIFMPFYRSSKTSGIRGYGIGLSLVERIIKLHNAKISVASEENKGTKFSIII</sequence>
<dbReference type="Pfam" id="PF00512">
    <property type="entry name" value="HisKA"/>
    <property type="match status" value="1"/>
</dbReference>
<keyword evidence="13" id="KW-1185">Reference proteome</keyword>
<dbReference type="InterPro" id="IPR003594">
    <property type="entry name" value="HATPase_dom"/>
</dbReference>
<evidence type="ECO:0000256" key="9">
    <source>
        <dbReference type="ARBA" id="ARBA00023136"/>
    </source>
</evidence>
<dbReference type="RefSeq" id="WP_015030639.1">
    <property type="nucleotide sequence ID" value="NC_018748.1"/>
</dbReference>
<evidence type="ECO:0000256" key="4">
    <source>
        <dbReference type="ARBA" id="ARBA00022553"/>
    </source>
</evidence>
<evidence type="ECO:0000256" key="1">
    <source>
        <dbReference type="ARBA" id="ARBA00000085"/>
    </source>
</evidence>
<keyword evidence="9 10" id="KW-0472">Membrane</keyword>
<dbReference type="SMART" id="SM00388">
    <property type="entry name" value="HisKA"/>
    <property type="match status" value="1"/>
</dbReference>
<name>A0ABN4ATX1_EMTOG</name>
<evidence type="ECO:0000256" key="5">
    <source>
        <dbReference type="ARBA" id="ARBA00022679"/>
    </source>
</evidence>
<dbReference type="SMART" id="SM00387">
    <property type="entry name" value="HATPase_c"/>
    <property type="match status" value="1"/>
</dbReference>
<dbReference type="PROSITE" id="PS50109">
    <property type="entry name" value="HIS_KIN"/>
    <property type="match status" value="1"/>
</dbReference>
<organism evidence="12 13">
    <name type="scientific">Emticicia oligotrophica (strain DSM 17448 / CIP 109782 / MTCC 6937 / GPTSA100-15)</name>
    <dbReference type="NCBI Taxonomy" id="929562"/>
    <lineage>
        <taxon>Bacteria</taxon>
        <taxon>Pseudomonadati</taxon>
        <taxon>Bacteroidota</taxon>
        <taxon>Cytophagia</taxon>
        <taxon>Cytophagales</taxon>
        <taxon>Leadbetterellaceae</taxon>
        <taxon>Emticicia</taxon>
    </lineage>
</organism>
<evidence type="ECO:0000256" key="6">
    <source>
        <dbReference type="ARBA" id="ARBA00022692"/>
    </source>
</evidence>
<keyword evidence="4" id="KW-0597">Phosphoprotein</keyword>
<dbReference type="PANTHER" id="PTHR45436:SF5">
    <property type="entry name" value="SENSOR HISTIDINE KINASE TRCS"/>
    <property type="match status" value="1"/>
</dbReference>
<dbReference type="Proteomes" id="UP000002875">
    <property type="component" value="Chromosome"/>
</dbReference>
<dbReference type="InterPro" id="IPR005467">
    <property type="entry name" value="His_kinase_dom"/>
</dbReference>
<keyword evidence="8 10" id="KW-1133">Transmembrane helix</keyword>
<evidence type="ECO:0000313" key="12">
    <source>
        <dbReference type="EMBL" id="AFK04951.1"/>
    </source>
</evidence>
<dbReference type="Gene3D" id="1.10.287.130">
    <property type="match status" value="1"/>
</dbReference>
<dbReference type="InterPro" id="IPR036890">
    <property type="entry name" value="HATPase_C_sf"/>
</dbReference>
<feature type="domain" description="Histidine kinase" evidence="11">
    <location>
        <begin position="241"/>
        <end position="454"/>
    </location>
</feature>
<dbReference type="Gene3D" id="6.10.340.10">
    <property type="match status" value="1"/>
</dbReference>
<dbReference type="EMBL" id="CP002961">
    <property type="protein sequence ID" value="AFK04951.1"/>
    <property type="molecule type" value="Genomic_DNA"/>
</dbReference>
<dbReference type="PANTHER" id="PTHR45436">
    <property type="entry name" value="SENSOR HISTIDINE KINASE YKOH"/>
    <property type="match status" value="1"/>
</dbReference>
<keyword evidence="7 12" id="KW-0418">Kinase</keyword>
<accession>A0ABN4ATX1</accession>
<dbReference type="CDD" id="cd00082">
    <property type="entry name" value="HisKA"/>
    <property type="match status" value="1"/>
</dbReference>
<dbReference type="CDD" id="cd00075">
    <property type="entry name" value="HATPase"/>
    <property type="match status" value="1"/>
</dbReference>
<evidence type="ECO:0000256" key="3">
    <source>
        <dbReference type="ARBA" id="ARBA00012438"/>
    </source>
</evidence>
<keyword evidence="5" id="KW-0808">Transferase</keyword>
<dbReference type="Pfam" id="PF02518">
    <property type="entry name" value="HATPase_c"/>
    <property type="match status" value="1"/>
</dbReference>
<evidence type="ECO:0000313" key="13">
    <source>
        <dbReference type="Proteomes" id="UP000002875"/>
    </source>
</evidence>